<keyword evidence="1" id="KW-0175">Coiled coil</keyword>
<reference evidence="3 4" key="1">
    <citation type="journal article" date="2018" name="Mol. Biol. Evol.">
        <title>Analysis of the draft genome of the red seaweed Gracilariopsis chorda provides insights into genome size evolution in Rhodophyta.</title>
        <authorList>
            <person name="Lee J."/>
            <person name="Yang E.C."/>
            <person name="Graf L."/>
            <person name="Yang J.H."/>
            <person name="Qiu H."/>
            <person name="Zel Zion U."/>
            <person name="Chan C.X."/>
            <person name="Stephens T.G."/>
            <person name="Weber A.P.M."/>
            <person name="Boo G.H."/>
            <person name="Boo S.M."/>
            <person name="Kim K.M."/>
            <person name="Shin Y."/>
            <person name="Jung M."/>
            <person name="Lee S.J."/>
            <person name="Yim H.S."/>
            <person name="Lee J.H."/>
            <person name="Bhattacharya D."/>
            <person name="Yoon H.S."/>
        </authorList>
    </citation>
    <scope>NUCLEOTIDE SEQUENCE [LARGE SCALE GENOMIC DNA]</scope>
    <source>
        <strain evidence="3 4">SKKU-2015</strain>
        <tissue evidence="3">Whole body</tissue>
    </source>
</reference>
<dbReference type="Proteomes" id="UP000247409">
    <property type="component" value="Unassembled WGS sequence"/>
</dbReference>
<accession>A0A2V3IGE4</accession>
<protein>
    <submittedName>
        <fullName evidence="3">Uncharacterized protein</fullName>
    </submittedName>
</protein>
<proteinExistence type="predicted"/>
<comment type="caution">
    <text evidence="3">The sequence shown here is derived from an EMBL/GenBank/DDBJ whole genome shotgun (WGS) entry which is preliminary data.</text>
</comment>
<organism evidence="3 4">
    <name type="scientific">Gracilariopsis chorda</name>
    <dbReference type="NCBI Taxonomy" id="448386"/>
    <lineage>
        <taxon>Eukaryota</taxon>
        <taxon>Rhodophyta</taxon>
        <taxon>Florideophyceae</taxon>
        <taxon>Rhodymeniophycidae</taxon>
        <taxon>Gracilariales</taxon>
        <taxon>Gracilariaceae</taxon>
        <taxon>Gracilariopsis</taxon>
    </lineage>
</organism>
<evidence type="ECO:0000313" key="3">
    <source>
        <dbReference type="EMBL" id="PXF41176.1"/>
    </source>
</evidence>
<feature type="coiled-coil region" evidence="1">
    <location>
        <begin position="21"/>
        <end position="48"/>
    </location>
</feature>
<evidence type="ECO:0000313" key="4">
    <source>
        <dbReference type="Proteomes" id="UP000247409"/>
    </source>
</evidence>
<name>A0A2V3IGE4_9FLOR</name>
<gene>
    <name evidence="3" type="ORF">BWQ96_09106</name>
    <name evidence="2" type="ORF">BWQ96_10687</name>
</gene>
<dbReference type="AlphaFoldDB" id="A0A2V3IGE4"/>
<evidence type="ECO:0000313" key="2">
    <source>
        <dbReference type="EMBL" id="PXF39617.1"/>
    </source>
</evidence>
<keyword evidence="4" id="KW-1185">Reference proteome</keyword>
<sequence length="108" mass="12395">MECACDARQERDLLSTRLGELAMTEMENEALRAQVDDLSRAVHELKRQAHEQRDGMLLEMEVLKRRADMAQHVAVHYSDEDDEVEEESMQHLWLGECAVEGGLFATVH</sequence>
<dbReference type="OrthoDB" id="12059at2759"/>
<evidence type="ECO:0000256" key="1">
    <source>
        <dbReference type="SAM" id="Coils"/>
    </source>
</evidence>
<dbReference type="EMBL" id="NBIV01000230">
    <property type="protein sequence ID" value="PXF41176.1"/>
    <property type="molecule type" value="Genomic_DNA"/>
</dbReference>
<dbReference type="EMBL" id="NBIV01000612">
    <property type="protein sequence ID" value="PXF39617.1"/>
    <property type="molecule type" value="Genomic_DNA"/>
</dbReference>